<feature type="compositionally biased region" description="Basic residues" evidence="2">
    <location>
        <begin position="523"/>
        <end position="536"/>
    </location>
</feature>
<accession>A0A9W9Z899</accession>
<dbReference type="SUPFAM" id="SSF54928">
    <property type="entry name" value="RNA-binding domain, RBD"/>
    <property type="match status" value="2"/>
</dbReference>
<proteinExistence type="predicted"/>
<dbReference type="GO" id="GO:0003723">
    <property type="term" value="F:RNA binding"/>
    <property type="evidence" value="ECO:0007669"/>
    <property type="project" value="UniProtKB-UniRule"/>
</dbReference>
<dbReference type="InterPro" id="IPR035979">
    <property type="entry name" value="RBD_domain_sf"/>
</dbReference>
<dbReference type="PANTHER" id="PTHR32343">
    <property type="entry name" value="SERINE/ARGININE-RICH SPLICING FACTOR"/>
    <property type="match status" value="1"/>
</dbReference>
<keyword evidence="1" id="KW-0694">RNA-binding</keyword>
<feature type="compositionally biased region" description="Basic residues" evidence="2">
    <location>
        <begin position="403"/>
        <end position="429"/>
    </location>
</feature>
<sequence>MTTGTERPSTRVIQVTNIAQNATVDQMKTLFGFLGDIEEMHLFPEDPMVHLGTATRVCFVKFMDPSSVHVAQHLTNTVFIDRALIVVPVQDGTIPDESKAVQLAAPASAVAGGFTGSSGGLLPTPPYQHRFLLFQLATALTVPAPLPPPPPLNNVDPSKIDEIRRTVYVGNLDTTLSAEQLMAFFSGCGEIRYVRMSGDETQPTRFAFVEFSEPGAVNTALQYNGVIFGGRPLKVNHSKNAIVKPATKSSDKDRKDIDKAMRRVKEASSIIEDEIDPGQGDTGPVPGQALVEGDGHAAAHLRGTDTIGKDVLGVLVAERRSKSASPERSPSREKKNQKSEPVDKDESSSKDKKREKSEERTEKRRSKDKERTREIEKERERRKEKERLREKEKKSNGKENVKEKRKSKGNVRKRKNERGKERGNKRKKERGNERGTDQGVSQCHHHQREPLQDSDEEKDKNKRSKRHASAEEKDSESSDHEKSKRKRKKYAEQQEMDEVVSDSERREGRDDRGSGEREESLSRRSKKKSRSYKKKPVSAGDYDTDSD</sequence>
<dbReference type="EMBL" id="MU826384">
    <property type="protein sequence ID" value="KAJ7377026.1"/>
    <property type="molecule type" value="Genomic_DNA"/>
</dbReference>
<feature type="region of interest" description="Disordered" evidence="2">
    <location>
        <begin position="319"/>
        <end position="547"/>
    </location>
</feature>
<evidence type="ECO:0000256" key="2">
    <source>
        <dbReference type="SAM" id="MobiDB-lite"/>
    </source>
</evidence>
<dbReference type="CDD" id="cd12260">
    <property type="entry name" value="RRM2_SREK1"/>
    <property type="match status" value="1"/>
</dbReference>
<dbReference type="InterPro" id="IPR034192">
    <property type="entry name" value="SREK1_RRM2"/>
</dbReference>
<dbReference type="FunFam" id="3.30.70.330:FF:000084">
    <property type="entry name" value="Serine/arginine-rich splicing factor 11 isoform 1"/>
    <property type="match status" value="1"/>
</dbReference>
<feature type="region of interest" description="Disordered" evidence="2">
    <location>
        <begin position="262"/>
        <end position="291"/>
    </location>
</feature>
<dbReference type="OrthoDB" id="7763451at2759"/>
<evidence type="ECO:0000256" key="1">
    <source>
        <dbReference type="PROSITE-ProRule" id="PRU00176"/>
    </source>
</evidence>
<comment type="caution">
    <text evidence="4">The sequence shown here is derived from an EMBL/GenBank/DDBJ whole genome shotgun (WGS) entry which is preliminary data.</text>
</comment>
<keyword evidence="5" id="KW-1185">Reference proteome</keyword>
<dbReference type="InterPro" id="IPR000504">
    <property type="entry name" value="RRM_dom"/>
</dbReference>
<organism evidence="4 5">
    <name type="scientific">Desmophyllum pertusum</name>
    <dbReference type="NCBI Taxonomy" id="174260"/>
    <lineage>
        <taxon>Eukaryota</taxon>
        <taxon>Metazoa</taxon>
        <taxon>Cnidaria</taxon>
        <taxon>Anthozoa</taxon>
        <taxon>Hexacorallia</taxon>
        <taxon>Scleractinia</taxon>
        <taxon>Caryophylliina</taxon>
        <taxon>Caryophylliidae</taxon>
        <taxon>Desmophyllum</taxon>
    </lineage>
</organism>
<dbReference type="Proteomes" id="UP001163046">
    <property type="component" value="Unassembled WGS sequence"/>
</dbReference>
<dbReference type="PANTHER" id="PTHR32343:SF22">
    <property type="entry name" value="LD29830P"/>
    <property type="match status" value="1"/>
</dbReference>
<protein>
    <submittedName>
        <fullName evidence="4">Protein srek1IP1</fullName>
    </submittedName>
</protein>
<dbReference type="GO" id="GO:0005654">
    <property type="term" value="C:nucleoplasm"/>
    <property type="evidence" value="ECO:0007669"/>
    <property type="project" value="TreeGrafter"/>
</dbReference>
<dbReference type="InterPro" id="IPR012677">
    <property type="entry name" value="Nucleotide-bd_a/b_plait_sf"/>
</dbReference>
<dbReference type="Gene3D" id="3.30.70.330">
    <property type="match status" value="2"/>
</dbReference>
<dbReference type="AlphaFoldDB" id="A0A9W9Z899"/>
<feature type="domain" description="RRM" evidence="3">
    <location>
        <begin position="11"/>
        <end position="91"/>
    </location>
</feature>
<dbReference type="PROSITE" id="PS50102">
    <property type="entry name" value="RRM"/>
    <property type="match status" value="2"/>
</dbReference>
<evidence type="ECO:0000313" key="4">
    <source>
        <dbReference type="EMBL" id="KAJ7377026.1"/>
    </source>
</evidence>
<gene>
    <name evidence="4" type="primary">SREK1</name>
    <name evidence="4" type="ORF">OS493_030983</name>
</gene>
<dbReference type="Pfam" id="PF00076">
    <property type="entry name" value="RRM_1"/>
    <property type="match status" value="2"/>
</dbReference>
<evidence type="ECO:0000313" key="5">
    <source>
        <dbReference type="Proteomes" id="UP001163046"/>
    </source>
</evidence>
<feature type="compositionally biased region" description="Basic and acidic residues" evidence="2">
    <location>
        <begin position="502"/>
        <end position="522"/>
    </location>
</feature>
<evidence type="ECO:0000259" key="3">
    <source>
        <dbReference type="PROSITE" id="PS50102"/>
    </source>
</evidence>
<dbReference type="SMART" id="SM00360">
    <property type="entry name" value="RRM"/>
    <property type="match status" value="2"/>
</dbReference>
<reference evidence="4" key="1">
    <citation type="submission" date="2023-01" db="EMBL/GenBank/DDBJ databases">
        <title>Genome assembly of the deep-sea coral Lophelia pertusa.</title>
        <authorList>
            <person name="Herrera S."/>
            <person name="Cordes E."/>
        </authorList>
    </citation>
    <scope>NUCLEOTIDE SEQUENCE</scope>
    <source>
        <strain evidence="4">USNM1676648</strain>
        <tissue evidence="4">Polyp</tissue>
    </source>
</reference>
<feature type="compositionally biased region" description="Basic and acidic residues" evidence="2">
    <location>
        <begin position="468"/>
        <end position="482"/>
    </location>
</feature>
<feature type="compositionally biased region" description="Basic and acidic residues" evidence="2">
    <location>
        <begin position="329"/>
        <end position="402"/>
    </location>
</feature>
<name>A0A9W9Z899_9CNID</name>
<feature type="domain" description="RRM" evidence="3">
    <location>
        <begin position="165"/>
        <end position="240"/>
    </location>
</feature>